<evidence type="ECO:0000256" key="8">
    <source>
        <dbReference type="HAMAP-Rule" id="MF_00692"/>
    </source>
</evidence>
<keyword evidence="6 8" id="KW-0067">ATP-binding</keyword>
<evidence type="ECO:0000256" key="2">
    <source>
        <dbReference type="ARBA" id="ARBA00022679"/>
    </source>
</evidence>
<feature type="active site" description="Proton acceptor" evidence="8">
    <location>
        <position position="248"/>
    </location>
</feature>
<feature type="binding site" evidence="8">
    <location>
        <position position="171"/>
    </location>
    <ligand>
        <name>ATP</name>
        <dbReference type="ChEBI" id="CHEBI:30616"/>
    </ligand>
</feature>
<evidence type="ECO:0000256" key="3">
    <source>
        <dbReference type="ARBA" id="ARBA00022695"/>
    </source>
</evidence>
<comment type="function">
    <text evidence="8">Nucleotidyltransferase involved in the post-translational modification of proteins. It can catalyze the addition of adenosine monophosphate (AMP) or uridine monophosphate (UMP) to a protein, resulting in modifications known as AMPylation and UMPylation.</text>
</comment>
<feature type="binding site" evidence="8">
    <location>
        <position position="178"/>
    </location>
    <ligand>
        <name>ATP</name>
        <dbReference type="ChEBI" id="CHEBI:30616"/>
    </ligand>
</feature>
<dbReference type="InterPro" id="IPR003846">
    <property type="entry name" value="SelO"/>
</dbReference>
<dbReference type="PANTHER" id="PTHR32057">
    <property type="entry name" value="PROTEIN ADENYLYLTRANSFERASE SELO, MITOCHONDRIAL"/>
    <property type="match status" value="1"/>
</dbReference>
<feature type="binding site" evidence="8">
    <location>
        <position position="87"/>
    </location>
    <ligand>
        <name>ATP</name>
        <dbReference type="ChEBI" id="CHEBI:30616"/>
    </ligand>
</feature>
<comment type="similarity">
    <text evidence="1 8">Belongs to the SELO family.</text>
</comment>
<dbReference type="GO" id="GO:0000287">
    <property type="term" value="F:magnesium ion binding"/>
    <property type="evidence" value="ECO:0007669"/>
    <property type="project" value="UniProtKB-UniRule"/>
</dbReference>
<comment type="catalytic activity">
    <reaction evidence="8">
        <text>L-tyrosyl-[protein] + ATP = O-(5'-adenylyl)-L-tyrosyl-[protein] + diphosphate</text>
        <dbReference type="Rhea" id="RHEA:54288"/>
        <dbReference type="Rhea" id="RHEA-COMP:10136"/>
        <dbReference type="Rhea" id="RHEA-COMP:13846"/>
        <dbReference type="ChEBI" id="CHEBI:30616"/>
        <dbReference type="ChEBI" id="CHEBI:33019"/>
        <dbReference type="ChEBI" id="CHEBI:46858"/>
        <dbReference type="ChEBI" id="CHEBI:83624"/>
        <dbReference type="EC" id="2.7.7.108"/>
    </reaction>
</comment>
<organism evidence="9 10">
    <name type="scientific">Jeotgalicoccus meleagridis</name>
    <dbReference type="NCBI Taxonomy" id="2759181"/>
    <lineage>
        <taxon>Bacteria</taxon>
        <taxon>Bacillati</taxon>
        <taxon>Bacillota</taxon>
        <taxon>Bacilli</taxon>
        <taxon>Bacillales</taxon>
        <taxon>Staphylococcaceae</taxon>
        <taxon>Jeotgalicoccus</taxon>
    </lineage>
</organism>
<feature type="binding site" evidence="8">
    <location>
        <position position="249"/>
    </location>
    <ligand>
        <name>Mg(2+)</name>
        <dbReference type="ChEBI" id="CHEBI:18420"/>
    </ligand>
</feature>
<evidence type="ECO:0000256" key="5">
    <source>
        <dbReference type="ARBA" id="ARBA00022741"/>
    </source>
</evidence>
<feature type="binding site" evidence="8">
    <location>
        <position position="108"/>
    </location>
    <ligand>
        <name>ATP</name>
        <dbReference type="ChEBI" id="CHEBI:30616"/>
    </ligand>
</feature>
<accession>A0A6V7RKR5</accession>
<keyword evidence="10" id="KW-1185">Reference proteome</keyword>
<dbReference type="PANTHER" id="PTHR32057:SF14">
    <property type="entry name" value="PROTEIN ADENYLYLTRANSFERASE SELO, MITOCHONDRIAL"/>
    <property type="match status" value="1"/>
</dbReference>
<name>A0A6V7RKR5_9STAP</name>
<protein>
    <recommendedName>
        <fullName evidence="8">Protein nucleotidyltransferase YdiU</fullName>
        <ecNumber evidence="8">2.7.7.-</ecNumber>
    </recommendedName>
    <alternativeName>
        <fullName evidence="8">Protein adenylyltransferase YdiU</fullName>
        <ecNumber evidence="8">2.7.7.108</ecNumber>
    </alternativeName>
    <alternativeName>
        <fullName evidence="8">Protein uridylyltransferase YdiU</fullName>
        <ecNumber evidence="8">2.7.7.-</ecNumber>
    </alternativeName>
</protein>
<evidence type="ECO:0000256" key="4">
    <source>
        <dbReference type="ARBA" id="ARBA00022723"/>
    </source>
</evidence>
<feature type="binding site" evidence="8">
    <location>
        <position position="120"/>
    </location>
    <ligand>
        <name>ATP</name>
        <dbReference type="ChEBI" id="CHEBI:30616"/>
    </ligand>
</feature>
<feature type="binding site" evidence="8">
    <location>
        <position position="258"/>
    </location>
    <ligand>
        <name>ATP</name>
        <dbReference type="ChEBI" id="CHEBI:30616"/>
    </ligand>
</feature>
<feature type="binding site" evidence="8">
    <location>
        <position position="85"/>
    </location>
    <ligand>
        <name>ATP</name>
        <dbReference type="ChEBI" id="CHEBI:30616"/>
    </ligand>
</feature>
<dbReference type="GO" id="GO:0005524">
    <property type="term" value="F:ATP binding"/>
    <property type="evidence" value="ECO:0007669"/>
    <property type="project" value="UniProtKB-UniRule"/>
</dbReference>
<feature type="binding site" evidence="8">
    <location>
        <position position="258"/>
    </location>
    <ligand>
        <name>Mg(2+)</name>
        <dbReference type="ChEBI" id="CHEBI:18420"/>
    </ligand>
</feature>
<dbReference type="EC" id="2.7.7.108" evidence="8"/>
<keyword evidence="8" id="KW-0464">Manganese</keyword>
<dbReference type="Pfam" id="PF02696">
    <property type="entry name" value="SelO"/>
    <property type="match status" value="1"/>
</dbReference>
<evidence type="ECO:0000313" key="9">
    <source>
        <dbReference type="EMBL" id="CAD2078796.1"/>
    </source>
</evidence>
<dbReference type="EC" id="2.7.7.-" evidence="8"/>
<feature type="binding site" evidence="8">
    <location>
        <position position="88"/>
    </location>
    <ligand>
        <name>ATP</name>
        <dbReference type="ChEBI" id="CHEBI:30616"/>
    </ligand>
</feature>
<comment type="catalytic activity">
    <reaction evidence="8">
        <text>L-histidyl-[protein] + UTP = N(tele)-(5'-uridylyl)-L-histidyl-[protein] + diphosphate</text>
        <dbReference type="Rhea" id="RHEA:83891"/>
        <dbReference type="Rhea" id="RHEA-COMP:9745"/>
        <dbReference type="Rhea" id="RHEA-COMP:20239"/>
        <dbReference type="ChEBI" id="CHEBI:29979"/>
        <dbReference type="ChEBI" id="CHEBI:33019"/>
        <dbReference type="ChEBI" id="CHEBI:46398"/>
        <dbReference type="ChEBI" id="CHEBI:233474"/>
    </reaction>
</comment>
<comment type="catalytic activity">
    <reaction evidence="8">
        <text>L-seryl-[protein] + UTP = O-(5'-uridylyl)-L-seryl-[protein] + diphosphate</text>
        <dbReference type="Rhea" id="RHEA:64604"/>
        <dbReference type="Rhea" id="RHEA-COMP:9863"/>
        <dbReference type="Rhea" id="RHEA-COMP:16635"/>
        <dbReference type="ChEBI" id="CHEBI:29999"/>
        <dbReference type="ChEBI" id="CHEBI:33019"/>
        <dbReference type="ChEBI" id="CHEBI:46398"/>
        <dbReference type="ChEBI" id="CHEBI:156051"/>
    </reaction>
</comment>
<gene>
    <name evidence="8 9" type="primary">selO</name>
    <name evidence="8" type="synonym">ydiU</name>
    <name evidence="9" type="ORF">JEODO184_01488</name>
</gene>
<keyword evidence="5 8" id="KW-0547">Nucleotide-binding</keyword>
<comment type="catalytic activity">
    <reaction evidence="8">
        <text>L-seryl-[protein] + ATP = 3-O-(5'-adenylyl)-L-seryl-[protein] + diphosphate</text>
        <dbReference type="Rhea" id="RHEA:58120"/>
        <dbReference type="Rhea" id="RHEA-COMP:9863"/>
        <dbReference type="Rhea" id="RHEA-COMP:15073"/>
        <dbReference type="ChEBI" id="CHEBI:29999"/>
        <dbReference type="ChEBI" id="CHEBI:30616"/>
        <dbReference type="ChEBI" id="CHEBI:33019"/>
        <dbReference type="ChEBI" id="CHEBI:142516"/>
        <dbReference type="EC" id="2.7.7.108"/>
    </reaction>
</comment>
<dbReference type="NCBIfam" id="NF000658">
    <property type="entry name" value="PRK00029.1"/>
    <property type="match status" value="1"/>
</dbReference>
<dbReference type="RefSeq" id="WP_185125964.1">
    <property type="nucleotide sequence ID" value="NZ_CAJEWD010000008.1"/>
</dbReference>
<dbReference type="GO" id="GO:0030145">
    <property type="term" value="F:manganese ion binding"/>
    <property type="evidence" value="ECO:0007669"/>
    <property type="project" value="UniProtKB-UniRule"/>
</dbReference>
<reference evidence="9 10" key="1">
    <citation type="submission" date="2020-07" db="EMBL/GenBank/DDBJ databases">
        <authorList>
            <person name="Criscuolo A."/>
        </authorList>
    </citation>
    <scope>NUCLEOTIDE SEQUENCE [LARGE SCALE GENOMIC DNA]</scope>
    <source>
        <strain evidence="9">CIP111649</strain>
    </source>
</reference>
<keyword evidence="3 8" id="KW-0548">Nucleotidyltransferase</keyword>
<comment type="cofactor">
    <cofactor evidence="8">
        <name>Mg(2+)</name>
        <dbReference type="ChEBI" id="CHEBI:18420"/>
    </cofactor>
    <cofactor evidence="8">
        <name>Mn(2+)</name>
        <dbReference type="ChEBI" id="CHEBI:29035"/>
    </cofactor>
</comment>
<dbReference type="AlphaFoldDB" id="A0A6V7RKR5"/>
<dbReference type="GO" id="GO:0070733">
    <property type="term" value="F:AMPylase activity"/>
    <property type="evidence" value="ECO:0007669"/>
    <property type="project" value="UniProtKB-EC"/>
</dbReference>
<evidence type="ECO:0000313" key="10">
    <source>
        <dbReference type="Proteomes" id="UP000589351"/>
    </source>
</evidence>
<evidence type="ECO:0000256" key="7">
    <source>
        <dbReference type="ARBA" id="ARBA00022842"/>
    </source>
</evidence>
<comment type="catalytic activity">
    <reaction evidence="8">
        <text>L-threonyl-[protein] + ATP = 3-O-(5'-adenylyl)-L-threonyl-[protein] + diphosphate</text>
        <dbReference type="Rhea" id="RHEA:54292"/>
        <dbReference type="Rhea" id="RHEA-COMP:11060"/>
        <dbReference type="Rhea" id="RHEA-COMP:13847"/>
        <dbReference type="ChEBI" id="CHEBI:30013"/>
        <dbReference type="ChEBI" id="CHEBI:30616"/>
        <dbReference type="ChEBI" id="CHEBI:33019"/>
        <dbReference type="ChEBI" id="CHEBI:138113"/>
        <dbReference type="EC" id="2.7.7.108"/>
    </reaction>
</comment>
<evidence type="ECO:0000256" key="1">
    <source>
        <dbReference type="ARBA" id="ARBA00009747"/>
    </source>
</evidence>
<feature type="binding site" evidence="8">
    <location>
        <position position="121"/>
    </location>
    <ligand>
        <name>ATP</name>
        <dbReference type="ChEBI" id="CHEBI:30616"/>
    </ligand>
</feature>
<dbReference type="Proteomes" id="UP000589351">
    <property type="component" value="Unassembled WGS sequence"/>
</dbReference>
<keyword evidence="4 8" id="KW-0479">Metal-binding</keyword>
<evidence type="ECO:0000256" key="6">
    <source>
        <dbReference type="ARBA" id="ARBA00022840"/>
    </source>
</evidence>
<sequence length="486" mass="55758">MYKGINFTNDYRTLPRSFWSPYEPEECVDPKMVLFNNHLARLLEIDDKALENDTDFFSGNHLPEGVEPLAQAYMGHQFGVPNMLGDGRNVLLGEHNFDDHEKVDFVLKGSGPTKYSRQGDGRAPLDSMLREYIISEYMANVGIKTTRALAVIDTGETLIRQTKVASGVLTRVAESHIRVGTFEYAARLSKEELKALADFAIKRHYPYLSALKDEDKYLMFYEQIVQKQAELIADWQAVGFIHGVMNTDNMSISGETLDYGPCAFLDKYEPDTYFSSIDTNGRYRYKNQPSIGQWNLSKLGETLIPLLAEDSDEAVKKAQEILDKYPFYYQRHYTTIMGNKLGILDLDHEDEYDTELLSDFLGFMYKYQADYTRTFRDFCLTNYHKLPMFEDSEFINWFEKYQARKKAQNAKKDDINIVMNGANPSFIPRNHLVQNALDQAVEGHYGEVKQLLKAVSKPYNDKLGDKYIGAPGEDDINPNFKTYCGT</sequence>
<dbReference type="EMBL" id="CAJEWD010000008">
    <property type="protein sequence ID" value="CAD2078796.1"/>
    <property type="molecule type" value="Genomic_DNA"/>
</dbReference>
<keyword evidence="2 8" id="KW-0808">Transferase</keyword>
<keyword evidence="7 8" id="KW-0460">Magnesium</keyword>
<comment type="caution">
    <text evidence="9">The sequence shown here is derived from an EMBL/GenBank/DDBJ whole genome shotgun (WGS) entry which is preliminary data.</text>
</comment>
<proteinExistence type="inferred from homology"/>
<dbReference type="HAMAP" id="MF_00692">
    <property type="entry name" value="SelO"/>
    <property type="match status" value="1"/>
</dbReference>
<comment type="catalytic activity">
    <reaction evidence="8">
        <text>L-tyrosyl-[protein] + UTP = O-(5'-uridylyl)-L-tyrosyl-[protein] + diphosphate</text>
        <dbReference type="Rhea" id="RHEA:83887"/>
        <dbReference type="Rhea" id="RHEA-COMP:10136"/>
        <dbReference type="Rhea" id="RHEA-COMP:20238"/>
        <dbReference type="ChEBI" id="CHEBI:33019"/>
        <dbReference type="ChEBI" id="CHEBI:46398"/>
        <dbReference type="ChEBI" id="CHEBI:46858"/>
        <dbReference type="ChEBI" id="CHEBI:90602"/>
    </reaction>
</comment>